<dbReference type="GO" id="GO:0005886">
    <property type="term" value="C:plasma membrane"/>
    <property type="evidence" value="ECO:0007669"/>
    <property type="project" value="UniProtKB-SubCell"/>
</dbReference>
<dbReference type="EC" id="2.7.13.3" evidence="2"/>
<dbReference type="EMBL" id="QKRA01000001">
    <property type="protein sequence ID" value="RDL46149.1"/>
    <property type="molecule type" value="Genomic_DNA"/>
</dbReference>
<feature type="domain" description="PAS" evidence="15">
    <location>
        <begin position="285"/>
        <end position="359"/>
    </location>
</feature>
<dbReference type="CDD" id="cd16922">
    <property type="entry name" value="HATPase_EvgS-ArcB-TorS-like"/>
    <property type="match status" value="1"/>
</dbReference>
<feature type="modified residue" description="Phosphohistidine" evidence="11">
    <location>
        <position position="1279"/>
    </location>
</feature>
<evidence type="ECO:0000256" key="3">
    <source>
        <dbReference type="ARBA" id="ARBA00022553"/>
    </source>
</evidence>
<dbReference type="InterPro" id="IPR004358">
    <property type="entry name" value="Sig_transdc_His_kin-like_C"/>
</dbReference>
<feature type="modified residue" description="4-aspartylphosphate" evidence="12">
    <location>
        <position position="982"/>
    </location>
</feature>
<dbReference type="PROSITE" id="PS50109">
    <property type="entry name" value="HIS_KIN"/>
    <property type="match status" value="1"/>
</dbReference>
<evidence type="ECO:0000256" key="12">
    <source>
        <dbReference type="PROSITE-ProRule" id="PRU00169"/>
    </source>
</evidence>
<dbReference type="Pfam" id="PF13426">
    <property type="entry name" value="PAS_9"/>
    <property type="match status" value="1"/>
</dbReference>
<dbReference type="InterPro" id="IPR011006">
    <property type="entry name" value="CheY-like_superfamily"/>
</dbReference>
<evidence type="ECO:0000256" key="9">
    <source>
        <dbReference type="ARBA" id="ARBA00064003"/>
    </source>
</evidence>
<dbReference type="Pfam" id="PF00512">
    <property type="entry name" value="HisKA"/>
    <property type="match status" value="1"/>
</dbReference>
<keyword evidence="19" id="KW-1185">Reference proteome</keyword>
<feature type="domain" description="PAC" evidence="16">
    <location>
        <begin position="618"/>
        <end position="670"/>
    </location>
</feature>
<dbReference type="CDD" id="cd00130">
    <property type="entry name" value="PAS"/>
    <property type="match status" value="3"/>
</dbReference>
<dbReference type="PROSITE" id="PS50113">
    <property type="entry name" value="PAC"/>
    <property type="match status" value="2"/>
</dbReference>
<dbReference type="SUPFAM" id="SSF52172">
    <property type="entry name" value="CheY-like"/>
    <property type="match status" value="2"/>
</dbReference>
<evidence type="ECO:0000256" key="2">
    <source>
        <dbReference type="ARBA" id="ARBA00012438"/>
    </source>
</evidence>
<dbReference type="InterPro" id="IPR013655">
    <property type="entry name" value="PAS_fold_3"/>
</dbReference>
<dbReference type="CDD" id="cd17546">
    <property type="entry name" value="REC_hyHK_CKI1_RcsC-like"/>
    <property type="match status" value="2"/>
</dbReference>
<keyword evidence="5" id="KW-0547">Nucleotide-binding</keyword>
<dbReference type="GO" id="GO:0005524">
    <property type="term" value="F:ATP binding"/>
    <property type="evidence" value="ECO:0007669"/>
    <property type="project" value="UniProtKB-KW"/>
</dbReference>
<evidence type="ECO:0000256" key="10">
    <source>
        <dbReference type="ARBA" id="ARBA00068150"/>
    </source>
</evidence>
<evidence type="ECO:0000259" key="16">
    <source>
        <dbReference type="PROSITE" id="PS50113"/>
    </source>
</evidence>
<gene>
    <name evidence="18" type="ORF">DN730_03670</name>
</gene>
<evidence type="ECO:0000256" key="8">
    <source>
        <dbReference type="ARBA" id="ARBA00023012"/>
    </source>
</evidence>
<evidence type="ECO:0000256" key="7">
    <source>
        <dbReference type="ARBA" id="ARBA00022840"/>
    </source>
</evidence>
<dbReference type="Gene3D" id="3.30.450.40">
    <property type="match status" value="1"/>
</dbReference>
<evidence type="ECO:0000259" key="17">
    <source>
        <dbReference type="PROSITE" id="PS50894"/>
    </source>
</evidence>
<evidence type="ECO:0000256" key="11">
    <source>
        <dbReference type="PROSITE-ProRule" id="PRU00110"/>
    </source>
</evidence>
<organism evidence="18 19">
    <name type="scientific">Marinomonas piezotolerans</name>
    <dbReference type="NCBI Taxonomy" id="2213058"/>
    <lineage>
        <taxon>Bacteria</taxon>
        <taxon>Pseudomonadati</taxon>
        <taxon>Pseudomonadota</taxon>
        <taxon>Gammaproteobacteria</taxon>
        <taxon>Oceanospirillales</taxon>
        <taxon>Oceanospirillaceae</taxon>
        <taxon>Marinomonas</taxon>
    </lineage>
</organism>
<dbReference type="SUPFAM" id="SSF55785">
    <property type="entry name" value="PYP-like sensor domain (PAS domain)"/>
    <property type="match status" value="3"/>
</dbReference>
<dbReference type="InterPro" id="IPR001789">
    <property type="entry name" value="Sig_transdc_resp-reg_receiver"/>
</dbReference>
<dbReference type="InterPro" id="IPR036890">
    <property type="entry name" value="HATPase_C_sf"/>
</dbReference>
<evidence type="ECO:0000256" key="4">
    <source>
        <dbReference type="ARBA" id="ARBA00022679"/>
    </source>
</evidence>
<comment type="catalytic activity">
    <reaction evidence="1">
        <text>ATP + protein L-histidine = ADP + protein N-phospho-L-histidine.</text>
        <dbReference type="EC" id="2.7.13.3"/>
    </reaction>
</comment>
<evidence type="ECO:0000256" key="5">
    <source>
        <dbReference type="ARBA" id="ARBA00022741"/>
    </source>
</evidence>
<evidence type="ECO:0000313" key="19">
    <source>
        <dbReference type="Proteomes" id="UP000254326"/>
    </source>
</evidence>
<dbReference type="SMART" id="SM00091">
    <property type="entry name" value="PAS"/>
    <property type="match status" value="3"/>
</dbReference>
<dbReference type="Gene3D" id="3.30.450.20">
    <property type="entry name" value="PAS domain"/>
    <property type="match status" value="3"/>
</dbReference>
<dbReference type="InterPro" id="IPR003018">
    <property type="entry name" value="GAF"/>
</dbReference>
<dbReference type="Proteomes" id="UP000254326">
    <property type="component" value="Unassembled WGS sequence"/>
</dbReference>
<dbReference type="InterPro" id="IPR008207">
    <property type="entry name" value="Sig_transdc_His_kin_Hpt_dom"/>
</dbReference>
<dbReference type="Pfam" id="PF00072">
    <property type="entry name" value="Response_reg"/>
    <property type="match status" value="2"/>
</dbReference>
<evidence type="ECO:0000259" key="13">
    <source>
        <dbReference type="PROSITE" id="PS50109"/>
    </source>
</evidence>
<accession>A0A370UEF5</accession>
<dbReference type="PRINTS" id="PR00344">
    <property type="entry name" value="BCTRLSENSOR"/>
</dbReference>
<dbReference type="SMART" id="SM00086">
    <property type="entry name" value="PAC"/>
    <property type="match status" value="3"/>
</dbReference>
<dbReference type="SUPFAM" id="SSF55781">
    <property type="entry name" value="GAF domain-like"/>
    <property type="match status" value="1"/>
</dbReference>
<evidence type="ECO:0000313" key="18">
    <source>
        <dbReference type="EMBL" id="RDL46149.1"/>
    </source>
</evidence>
<comment type="caution">
    <text evidence="18">The sequence shown here is derived from an EMBL/GenBank/DDBJ whole genome shotgun (WGS) entry which is preliminary data.</text>
</comment>
<keyword evidence="3 12" id="KW-0597">Phosphoprotein</keyword>
<dbReference type="Gene3D" id="3.30.565.10">
    <property type="entry name" value="Histidine kinase-like ATPase, C-terminal domain"/>
    <property type="match status" value="1"/>
</dbReference>
<dbReference type="InterPro" id="IPR036097">
    <property type="entry name" value="HisK_dim/P_sf"/>
</dbReference>
<evidence type="ECO:0000259" key="15">
    <source>
        <dbReference type="PROSITE" id="PS50112"/>
    </source>
</evidence>
<dbReference type="InterPro" id="IPR000700">
    <property type="entry name" value="PAS-assoc_C"/>
</dbReference>
<dbReference type="InterPro" id="IPR003661">
    <property type="entry name" value="HisK_dim/P_dom"/>
</dbReference>
<dbReference type="CDD" id="cd00082">
    <property type="entry name" value="HisKA"/>
    <property type="match status" value="1"/>
</dbReference>
<dbReference type="SUPFAM" id="SSF55874">
    <property type="entry name" value="ATPase domain of HSP90 chaperone/DNA topoisomerase II/histidine kinase"/>
    <property type="match status" value="1"/>
</dbReference>
<sequence>MLIMASSIPPQFDEVCWQAQLDGSFKQLSPLVGLSMQMGVSDWGVIASDKGLMVADGVVVSDSFDASKVDGFLWLSLSEEICVGVRHCVPSEVRSKFCELVASLTLEEPPEIGAVDTELATSALRRLHVITSDDGLPLSEKIQKILELGCELFDLPFGIVSHVVNDDYTVEYCHSPNGELAQGAVFDLGVCYCLHTLRRNEVTGFFHAGQSSIAEHPCYEVFQLEAYLGVSIHVAGKVWGTLNFSSSIARDNDFSADEYELVKLFGQWVSVELTRERHVVSVTEAEKRHRLILESISDGVVGVDEGGRISFINAAAAQMTGYEAEECIGLPISVITHLPLSDDVATVQSVQDAEVFEKDEPFELSRESEFYTKLGQPFPVKYSSTPAHGSGQTIHTVLTFQDITEQRAVASELTKQMEMFRSLFVDAPEAIVVVGTDRIVQMVNPRAVALFGYQESEMVGKSAEWLYADLQDYEAAGEWLERSDLPDRGEYRMNRRRSDGTIFTTENVRSKIFNQNGELSGFIVHVRDIEERLAIEADIRKAQDRLSIATLSAGIGVWEVDIASSRFAWDHQMAKLYGLEVDEGLDCTLEQWLSFLHPDDRDRVEAASEYAVRSGQDLDVDFRIIRGDGDVRHIKANARLALDERGNPSSLYGVNYDITERYLTESILKKAREEAIRASQAKSNFLATMSHEIRTPLNGVLGMAEILAGTELNERQQYQLGVIRNSGETLLELINEILDFSKIEAGHLSLELIDFDLEKLTFDLTKLLVVRAEEKGVDLLVKFDLVGTPVMQGDAYRIRQILTNLIGNAIKFTHEGEVVVRVGGGFDTNRGCFDIEISVSDTGIGIASDALANVFSAFTQADNSTTRKFGGTGLGLAITKQLVDMMGGSISVNSTLGQGTEFVVHLTLGESSGPVRLPHIDADYDFSNILVIDDNETNLSILASQLDQCGLQAQFVNHSVSGLNQIIDAGRACRPYDLIILDYLMPELDGLAVSRMIRESLPEDKWPKVLMISSAGALHTSQLKEAGIHVCINKPTSVNELKAGLKAAGAGGTDRLAVMVASAESRVGEDLESGGVLSGLKILVVEDMKANLAVAQGMLSQLGAEVIYAENGALGVEAWAACSPDVILMDLHMPVMDGLTAIKEIRRQEQDSEVRVPIFALTADIQPERAAQVESAGGDGYISKPFKRTELLETISNRLFNEIEMKPTGDSGSVVHEEEKMIESEALDRSVLAGLEEVLGDQVNEIIAAFMSDARNVFQAFDQAISAFEGADALRGPAHSLKSVSANVGAMHLSALASALEQDVLAGGEIDSIKRVEELRSEFGRVKESLVQLGKVV</sequence>
<dbReference type="InterPro" id="IPR003594">
    <property type="entry name" value="HATPase_dom"/>
</dbReference>
<dbReference type="SMART" id="SM00448">
    <property type="entry name" value="REC"/>
    <property type="match status" value="2"/>
</dbReference>
<dbReference type="SUPFAM" id="SSF47226">
    <property type="entry name" value="Histidine-containing phosphotransfer domain, HPT domain"/>
    <property type="match status" value="1"/>
</dbReference>
<keyword evidence="8" id="KW-0902">Two-component regulatory system</keyword>
<protein>
    <recommendedName>
        <fullName evidence="10">Sensory/regulatory protein RpfC</fullName>
        <ecNumber evidence="2">2.7.13.3</ecNumber>
    </recommendedName>
</protein>
<proteinExistence type="predicted"/>
<dbReference type="InterPro" id="IPR005467">
    <property type="entry name" value="His_kinase_dom"/>
</dbReference>
<evidence type="ECO:0000256" key="6">
    <source>
        <dbReference type="ARBA" id="ARBA00022777"/>
    </source>
</evidence>
<dbReference type="Gene3D" id="2.10.70.100">
    <property type="match status" value="1"/>
</dbReference>
<name>A0A370UEF5_9GAMM</name>
<feature type="domain" description="Response regulatory" evidence="14">
    <location>
        <begin position="1081"/>
        <end position="1199"/>
    </location>
</feature>
<dbReference type="InterPro" id="IPR013767">
    <property type="entry name" value="PAS_fold"/>
</dbReference>
<reference evidence="18 19" key="1">
    <citation type="submission" date="2018-06" db="EMBL/GenBank/DDBJ databases">
        <title>Marinomonas sp. YLB-05 draft genome sequence.</title>
        <authorList>
            <person name="Yu L."/>
            <person name="Tang X."/>
        </authorList>
    </citation>
    <scope>NUCLEOTIDE SEQUENCE [LARGE SCALE GENOMIC DNA]</scope>
    <source>
        <strain evidence="18 19">YLB-05</strain>
    </source>
</reference>
<dbReference type="InterPro" id="IPR001610">
    <property type="entry name" value="PAC"/>
</dbReference>
<comment type="subunit">
    <text evidence="9">At low DSF concentrations, interacts with RpfF.</text>
</comment>
<dbReference type="NCBIfam" id="TIGR00229">
    <property type="entry name" value="sensory_box"/>
    <property type="match status" value="2"/>
</dbReference>
<feature type="modified residue" description="4-aspartylphosphate" evidence="12">
    <location>
        <position position="1130"/>
    </location>
</feature>
<dbReference type="InterPro" id="IPR029016">
    <property type="entry name" value="GAF-like_dom_sf"/>
</dbReference>
<dbReference type="PROSITE" id="PS50112">
    <property type="entry name" value="PAS"/>
    <property type="match status" value="3"/>
</dbReference>
<dbReference type="InterPro" id="IPR036641">
    <property type="entry name" value="HPT_dom_sf"/>
</dbReference>
<dbReference type="Pfam" id="PF01590">
    <property type="entry name" value="GAF"/>
    <property type="match status" value="1"/>
</dbReference>
<dbReference type="FunFam" id="1.10.287.130:FF:000002">
    <property type="entry name" value="Two-component osmosensing histidine kinase"/>
    <property type="match status" value="1"/>
</dbReference>
<keyword evidence="7" id="KW-0067">ATP-binding</keyword>
<dbReference type="SUPFAM" id="SSF47384">
    <property type="entry name" value="Homodimeric domain of signal transducing histidine kinase"/>
    <property type="match status" value="1"/>
</dbReference>
<feature type="domain" description="PAS" evidence="15">
    <location>
        <begin position="542"/>
        <end position="615"/>
    </location>
</feature>
<feature type="domain" description="HPt" evidence="17">
    <location>
        <begin position="1239"/>
        <end position="1337"/>
    </location>
</feature>
<dbReference type="Pfam" id="PF00989">
    <property type="entry name" value="PAS"/>
    <property type="match status" value="1"/>
</dbReference>
<evidence type="ECO:0000259" key="14">
    <source>
        <dbReference type="PROSITE" id="PS50110"/>
    </source>
</evidence>
<dbReference type="InterPro" id="IPR035965">
    <property type="entry name" value="PAS-like_dom_sf"/>
</dbReference>
<dbReference type="InterPro" id="IPR000014">
    <property type="entry name" value="PAS"/>
</dbReference>
<dbReference type="GO" id="GO:0000155">
    <property type="term" value="F:phosphorelay sensor kinase activity"/>
    <property type="evidence" value="ECO:0007669"/>
    <property type="project" value="InterPro"/>
</dbReference>
<feature type="domain" description="PAS" evidence="15">
    <location>
        <begin position="416"/>
        <end position="462"/>
    </location>
</feature>
<dbReference type="GO" id="GO:0006355">
    <property type="term" value="P:regulation of DNA-templated transcription"/>
    <property type="evidence" value="ECO:0007669"/>
    <property type="project" value="InterPro"/>
</dbReference>
<dbReference type="Pfam" id="PF01627">
    <property type="entry name" value="Hpt"/>
    <property type="match status" value="1"/>
</dbReference>
<dbReference type="Gene3D" id="3.40.50.2300">
    <property type="match status" value="2"/>
</dbReference>
<evidence type="ECO:0000256" key="1">
    <source>
        <dbReference type="ARBA" id="ARBA00000085"/>
    </source>
</evidence>
<dbReference type="SMART" id="SM00388">
    <property type="entry name" value="HisKA"/>
    <property type="match status" value="1"/>
</dbReference>
<feature type="domain" description="Response regulatory" evidence="14">
    <location>
        <begin position="928"/>
        <end position="1049"/>
    </location>
</feature>
<keyword evidence="4" id="KW-0808">Transferase</keyword>
<dbReference type="Pfam" id="PF02518">
    <property type="entry name" value="HATPase_c"/>
    <property type="match status" value="1"/>
</dbReference>
<dbReference type="Pfam" id="PF08447">
    <property type="entry name" value="PAS_3"/>
    <property type="match status" value="1"/>
</dbReference>
<dbReference type="PANTHER" id="PTHR45339">
    <property type="entry name" value="HYBRID SIGNAL TRANSDUCTION HISTIDINE KINASE J"/>
    <property type="match status" value="1"/>
</dbReference>
<dbReference type="FunFam" id="3.30.565.10:FF:000010">
    <property type="entry name" value="Sensor histidine kinase RcsC"/>
    <property type="match status" value="1"/>
</dbReference>
<dbReference type="Gene3D" id="1.10.287.130">
    <property type="match status" value="1"/>
</dbReference>
<dbReference type="SMART" id="SM00387">
    <property type="entry name" value="HATPase_c"/>
    <property type="match status" value="1"/>
</dbReference>
<keyword evidence="6" id="KW-0418">Kinase</keyword>
<dbReference type="PANTHER" id="PTHR45339:SF5">
    <property type="entry name" value="HISTIDINE KINASE"/>
    <property type="match status" value="1"/>
</dbReference>
<feature type="domain" description="PAC" evidence="16">
    <location>
        <begin position="487"/>
        <end position="541"/>
    </location>
</feature>
<dbReference type="PROSITE" id="PS50894">
    <property type="entry name" value="HPT"/>
    <property type="match status" value="1"/>
</dbReference>
<dbReference type="Gene3D" id="1.20.120.160">
    <property type="entry name" value="HPT domain"/>
    <property type="match status" value="1"/>
</dbReference>
<dbReference type="PROSITE" id="PS50110">
    <property type="entry name" value="RESPONSE_REGULATORY"/>
    <property type="match status" value="2"/>
</dbReference>
<feature type="domain" description="Histidine kinase" evidence="13">
    <location>
        <begin position="688"/>
        <end position="910"/>
    </location>
</feature>
<dbReference type="SMART" id="SM00065">
    <property type="entry name" value="GAF"/>
    <property type="match status" value="1"/>
</dbReference>